<dbReference type="Proteomes" id="UP001590950">
    <property type="component" value="Unassembled WGS sequence"/>
</dbReference>
<accession>A0ABR4AC25</accession>
<evidence type="ECO:0000313" key="3">
    <source>
        <dbReference type="Proteomes" id="UP001590950"/>
    </source>
</evidence>
<feature type="compositionally biased region" description="Basic and acidic residues" evidence="1">
    <location>
        <begin position="37"/>
        <end position="50"/>
    </location>
</feature>
<reference evidence="2 3" key="1">
    <citation type="submission" date="2024-09" db="EMBL/GenBank/DDBJ databases">
        <title>Rethinking Asexuality: The Enigmatic Case of Functional Sexual Genes in Lepraria (Stereocaulaceae).</title>
        <authorList>
            <person name="Doellman M."/>
            <person name="Sun Y."/>
            <person name="Barcenas-Pena A."/>
            <person name="Lumbsch H.T."/>
            <person name="Grewe F."/>
        </authorList>
    </citation>
    <scope>NUCLEOTIDE SEQUENCE [LARGE SCALE GENOMIC DNA]</scope>
    <source>
        <strain evidence="2 3">Mercado 3170</strain>
    </source>
</reference>
<dbReference type="EMBL" id="JBEFKJ010000012">
    <property type="protein sequence ID" value="KAL2043060.1"/>
    <property type="molecule type" value="Genomic_DNA"/>
</dbReference>
<name>A0ABR4AC25_9LECA</name>
<evidence type="ECO:0000313" key="2">
    <source>
        <dbReference type="EMBL" id="KAL2043060.1"/>
    </source>
</evidence>
<proteinExistence type="predicted"/>
<feature type="region of interest" description="Disordered" evidence="1">
    <location>
        <begin position="1"/>
        <end position="56"/>
    </location>
</feature>
<sequence>MSRIGTRRLLSEQHYGSTPSPHKPIHDARSQPAPEQEGVRPPRCDNDANHARGAPCPLHNLHSAPNIIEKAACHAFQSGVREVSRKRVGGSLWRLVRVESGCGIPRKSFLFHIFLLSNLRLYSFPSETL</sequence>
<protein>
    <submittedName>
        <fullName evidence="2">Uncharacterized protein</fullName>
    </submittedName>
</protein>
<evidence type="ECO:0000256" key="1">
    <source>
        <dbReference type="SAM" id="MobiDB-lite"/>
    </source>
</evidence>
<comment type="caution">
    <text evidence="2">The sequence shown here is derived from an EMBL/GenBank/DDBJ whole genome shotgun (WGS) entry which is preliminary data.</text>
</comment>
<keyword evidence="3" id="KW-1185">Reference proteome</keyword>
<organism evidence="2 3">
    <name type="scientific">Stereocaulon virgatum</name>
    <dbReference type="NCBI Taxonomy" id="373712"/>
    <lineage>
        <taxon>Eukaryota</taxon>
        <taxon>Fungi</taxon>
        <taxon>Dikarya</taxon>
        <taxon>Ascomycota</taxon>
        <taxon>Pezizomycotina</taxon>
        <taxon>Lecanoromycetes</taxon>
        <taxon>OSLEUM clade</taxon>
        <taxon>Lecanoromycetidae</taxon>
        <taxon>Lecanorales</taxon>
        <taxon>Lecanorineae</taxon>
        <taxon>Stereocaulaceae</taxon>
        <taxon>Stereocaulon</taxon>
    </lineage>
</organism>
<gene>
    <name evidence="2" type="ORF">N7G274_004119</name>
</gene>